<dbReference type="EMBL" id="JAAIUW010000003">
    <property type="protein sequence ID" value="KAF7839097.1"/>
    <property type="molecule type" value="Genomic_DNA"/>
</dbReference>
<organism evidence="1 2">
    <name type="scientific">Senna tora</name>
    <dbReference type="NCBI Taxonomy" id="362788"/>
    <lineage>
        <taxon>Eukaryota</taxon>
        <taxon>Viridiplantae</taxon>
        <taxon>Streptophyta</taxon>
        <taxon>Embryophyta</taxon>
        <taxon>Tracheophyta</taxon>
        <taxon>Spermatophyta</taxon>
        <taxon>Magnoliopsida</taxon>
        <taxon>eudicotyledons</taxon>
        <taxon>Gunneridae</taxon>
        <taxon>Pentapetalae</taxon>
        <taxon>rosids</taxon>
        <taxon>fabids</taxon>
        <taxon>Fabales</taxon>
        <taxon>Fabaceae</taxon>
        <taxon>Caesalpinioideae</taxon>
        <taxon>Cassia clade</taxon>
        <taxon>Senna</taxon>
    </lineage>
</organism>
<comment type="caution">
    <text evidence="1">The sequence shown here is derived from an EMBL/GenBank/DDBJ whole genome shotgun (WGS) entry which is preliminary data.</text>
</comment>
<dbReference type="Proteomes" id="UP000634136">
    <property type="component" value="Unassembled WGS sequence"/>
</dbReference>
<evidence type="ECO:0000313" key="2">
    <source>
        <dbReference type="Proteomes" id="UP000634136"/>
    </source>
</evidence>
<name>A0A834X789_9FABA</name>
<protein>
    <submittedName>
        <fullName evidence="1">Uncharacterized protein</fullName>
    </submittedName>
</protein>
<dbReference type="AlphaFoldDB" id="A0A834X789"/>
<accession>A0A834X789</accession>
<evidence type="ECO:0000313" key="1">
    <source>
        <dbReference type="EMBL" id="KAF7839097.1"/>
    </source>
</evidence>
<reference evidence="1" key="1">
    <citation type="submission" date="2020-09" db="EMBL/GenBank/DDBJ databases">
        <title>Genome-Enabled Discovery of Anthraquinone Biosynthesis in Senna tora.</title>
        <authorList>
            <person name="Kang S.-H."/>
            <person name="Pandey R.P."/>
            <person name="Lee C.-M."/>
            <person name="Sim J.-S."/>
            <person name="Jeong J.-T."/>
            <person name="Choi B.-S."/>
            <person name="Jung M."/>
            <person name="Ginzburg D."/>
            <person name="Zhao K."/>
            <person name="Won S.Y."/>
            <person name="Oh T.-J."/>
            <person name="Yu Y."/>
            <person name="Kim N.-H."/>
            <person name="Lee O.R."/>
            <person name="Lee T.-H."/>
            <person name="Bashyal P."/>
            <person name="Kim T.-S."/>
            <person name="Lee W.-H."/>
            <person name="Kawkins C."/>
            <person name="Kim C.-K."/>
            <person name="Kim J.S."/>
            <person name="Ahn B.O."/>
            <person name="Rhee S.Y."/>
            <person name="Sohng J.K."/>
        </authorList>
    </citation>
    <scope>NUCLEOTIDE SEQUENCE</scope>
    <source>
        <tissue evidence="1">Leaf</tissue>
    </source>
</reference>
<keyword evidence="2" id="KW-1185">Reference proteome</keyword>
<proteinExistence type="predicted"/>
<gene>
    <name evidence="1" type="ORF">G2W53_007579</name>
</gene>
<sequence>MGGRDAFNVASRPRAFYLPWGSKRWMQMDPRGPSSIRSFSFFLRFF</sequence>